<keyword evidence="2" id="KW-1185">Reference proteome</keyword>
<accession>A0ACB9MLX1</accession>
<sequence length="192" mass="20675">MALATTNAAAPMKSLSQKEVEIQMILAAEVHLNAKNCDFHMERYVFSHCTSILVQLLHEAPPASAPLHQQLTAAAAPRSPSSPRVNTIPNRTRQPDWGQILGGCLHLAWHRLYQLLQLATLNSNWSTSTSTTIWSVVAVTFPAPSSWISSLAPWTTSAPVPADRPSVQITLCSGSPVLGITGPRATIPKVPS</sequence>
<dbReference type="Proteomes" id="UP001057402">
    <property type="component" value="Chromosome 9"/>
</dbReference>
<dbReference type="EMBL" id="CM042888">
    <property type="protein sequence ID" value="KAI4324626.1"/>
    <property type="molecule type" value="Genomic_DNA"/>
</dbReference>
<protein>
    <submittedName>
        <fullName evidence="1">Uncharacterized protein</fullName>
    </submittedName>
</protein>
<proteinExistence type="predicted"/>
<reference evidence="2" key="1">
    <citation type="journal article" date="2023" name="Front. Plant Sci.">
        <title>Chromosomal-level genome assembly of Melastoma candidum provides insights into trichome evolution.</title>
        <authorList>
            <person name="Zhong Y."/>
            <person name="Wu W."/>
            <person name="Sun C."/>
            <person name="Zou P."/>
            <person name="Liu Y."/>
            <person name="Dai S."/>
            <person name="Zhou R."/>
        </authorList>
    </citation>
    <scope>NUCLEOTIDE SEQUENCE [LARGE SCALE GENOMIC DNA]</scope>
</reference>
<name>A0ACB9MLX1_9MYRT</name>
<gene>
    <name evidence="1" type="ORF">MLD38_030097</name>
</gene>
<comment type="caution">
    <text evidence="1">The sequence shown here is derived from an EMBL/GenBank/DDBJ whole genome shotgun (WGS) entry which is preliminary data.</text>
</comment>
<evidence type="ECO:0000313" key="1">
    <source>
        <dbReference type="EMBL" id="KAI4324626.1"/>
    </source>
</evidence>
<evidence type="ECO:0000313" key="2">
    <source>
        <dbReference type="Proteomes" id="UP001057402"/>
    </source>
</evidence>
<organism evidence="1 2">
    <name type="scientific">Melastoma candidum</name>
    <dbReference type="NCBI Taxonomy" id="119954"/>
    <lineage>
        <taxon>Eukaryota</taxon>
        <taxon>Viridiplantae</taxon>
        <taxon>Streptophyta</taxon>
        <taxon>Embryophyta</taxon>
        <taxon>Tracheophyta</taxon>
        <taxon>Spermatophyta</taxon>
        <taxon>Magnoliopsida</taxon>
        <taxon>eudicotyledons</taxon>
        <taxon>Gunneridae</taxon>
        <taxon>Pentapetalae</taxon>
        <taxon>rosids</taxon>
        <taxon>malvids</taxon>
        <taxon>Myrtales</taxon>
        <taxon>Melastomataceae</taxon>
        <taxon>Melastomatoideae</taxon>
        <taxon>Melastomateae</taxon>
        <taxon>Melastoma</taxon>
    </lineage>
</organism>